<keyword evidence="3" id="KW-1185">Reference proteome</keyword>
<evidence type="ECO:0000259" key="1">
    <source>
        <dbReference type="PROSITE" id="PS50995"/>
    </source>
</evidence>
<sequence>MKDYVAQMQGAALGARLRRLSAAIDADATRIYATMGLRFEQRWFGVINQLSLNGSMSVSQLAAALGISHASVSETRQSLEKVGLVLSKPDQHDSRRRTLALSPSGEALVDRLRPLWNAFDEAARDLDAEAGEVIQALARLEQALARQSLHDRIAARTGPRG</sequence>
<dbReference type="PANTHER" id="PTHR33164">
    <property type="entry name" value="TRANSCRIPTIONAL REGULATOR, MARR FAMILY"/>
    <property type="match status" value="1"/>
</dbReference>
<dbReference type="EMBL" id="CP117417">
    <property type="protein sequence ID" value="WCT78622.1"/>
    <property type="molecule type" value="Genomic_DNA"/>
</dbReference>
<feature type="domain" description="HTH marR-type" evidence="1">
    <location>
        <begin position="10"/>
        <end position="142"/>
    </location>
</feature>
<reference evidence="2 3" key="1">
    <citation type="submission" date="2023-02" db="EMBL/GenBank/DDBJ databases">
        <title>Genome sequence of Novosphingobium humi KACC 19094.</title>
        <authorList>
            <person name="Kim S."/>
            <person name="Heo J."/>
            <person name="Kwon S.-W."/>
        </authorList>
    </citation>
    <scope>NUCLEOTIDE SEQUENCE [LARGE SCALE GENOMIC DNA]</scope>
    <source>
        <strain evidence="2 3">KACC 19094</strain>
    </source>
</reference>
<dbReference type="Pfam" id="PF12802">
    <property type="entry name" value="MarR_2"/>
    <property type="match status" value="1"/>
</dbReference>
<accession>A0ABY7TZC3</accession>
<protein>
    <submittedName>
        <fullName evidence="2">MarR family winged helix-turn-helix transcriptional regulator</fullName>
    </submittedName>
</protein>
<dbReference type="SMART" id="SM00347">
    <property type="entry name" value="HTH_MARR"/>
    <property type="match status" value="1"/>
</dbReference>
<proteinExistence type="predicted"/>
<gene>
    <name evidence="2" type="ORF">PQ457_06580</name>
</gene>
<dbReference type="RefSeq" id="WP_273618932.1">
    <property type="nucleotide sequence ID" value="NZ_CP117417.1"/>
</dbReference>
<dbReference type="SUPFAM" id="SSF46785">
    <property type="entry name" value="Winged helix' DNA-binding domain"/>
    <property type="match status" value="1"/>
</dbReference>
<dbReference type="InterPro" id="IPR036388">
    <property type="entry name" value="WH-like_DNA-bd_sf"/>
</dbReference>
<dbReference type="InterPro" id="IPR039422">
    <property type="entry name" value="MarR/SlyA-like"/>
</dbReference>
<dbReference type="InterPro" id="IPR036390">
    <property type="entry name" value="WH_DNA-bd_sf"/>
</dbReference>
<dbReference type="InterPro" id="IPR000835">
    <property type="entry name" value="HTH_MarR-typ"/>
</dbReference>
<evidence type="ECO:0000313" key="2">
    <source>
        <dbReference type="EMBL" id="WCT78622.1"/>
    </source>
</evidence>
<evidence type="ECO:0000313" key="3">
    <source>
        <dbReference type="Proteomes" id="UP001218231"/>
    </source>
</evidence>
<organism evidence="2 3">
    <name type="scientific">Novosphingobium humi</name>
    <dbReference type="NCBI Taxonomy" id="2282397"/>
    <lineage>
        <taxon>Bacteria</taxon>
        <taxon>Pseudomonadati</taxon>
        <taxon>Pseudomonadota</taxon>
        <taxon>Alphaproteobacteria</taxon>
        <taxon>Sphingomonadales</taxon>
        <taxon>Sphingomonadaceae</taxon>
        <taxon>Novosphingobium</taxon>
    </lineage>
</organism>
<name>A0ABY7TZC3_9SPHN</name>
<dbReference type="PANTHER" id="PTHR33164:SF43">
    <property type="entry name" value="HTH-TYPE TRANSCRIPTIONAL REPRESSOR YETL"/>
    <property type="match status" value="1"/>
</dbReference>
<dbReference type="Gene3D" id="1.10.10.10">
    <property type="entry name" value="Winged helix-like DNA-binding domain superfamily/Winged helix DNA-binding domain"/>
    <property type="match status" value="1"/>
</dbReference>
<dbReference type="Proteomes" id="UP001218231">
    <property type="component" value="Chromosome"/>
</dbReference>
<dbReference type="PROSITE" id="PS50995">
    <property type="entry name" value="HTH_MARR_2"/>
    <property type="match status" value="1"/>
</dbReference>